<sequence>MSKWISVKERLPEDEQSILTCYYDECLEDFQVGLLAYYKAGTVIDNRVDRHPGHSKSERVFNTLFNKEYEIIAPEDGFYIGEWDIDGDSVYRKHKDCITHWMPLPEGPSKEL</sequence>
<dbReference type="InterPro" id="IPR007539">
    <property type="entry name" value="DUF551"/>
</dbReference>
<dbReference type="EMBL" id="FQYT01000003">
    <property type="protein sequence ID" value="SHI44426.1"/>
    <property type="molecule type" value="Genomic_DNA"/>
</dbReference>
<evidence type="ECO:0000313" key="3">
    <source>
        <dbReference type="Proteomes" id="UP000184342"/>
    </source>
</evidence>
<dbReference type="STRING" id="1122934.SAMN02745691_00275"/>
<gene>
    <name evidence="2" type="ORF">SAMN02745691_00275</name>
</gene>
<reference evidence="2 3" key="1">
    <citation type="submission" date="2016-11" db="EMBL/GenBank/DDBJ databases">
        <authorList>
            <person name="Jaros S."/>
            <person name="Januszkiewicz K."/>
            <person name="Wedrychowicz H."/>
        </authorList>
    </citation>
    <scope>NUCLEOTIDE SEQUENCE [LARGE SCALE GENOMIC DNA]</scope>
    <source>
        <strain evidence="2 3">DSM 15970</strain>
    </source>
</reference>
<proteinExistence type="predicted"/>
<dbReference type="OrthoDB" id="1094072at2"/>
<dbReference type="AlphaFoldDB" id="A0A1M6B6T3"/>
<protein>
    <recommendedName>
        <fullName evidence="1">DUF551 domain-containing protein</fullName>
    </recommendedName>
</protein>
<dbReference type="Proteomes" id="UP000184342">
    <property type="component" value="Unassembled WGS sequence"/>
</dbReference>
<dbReference type="RefSeq" id="WP_073992570.1">
    <property type="nucleotide sequence ID" value="NZ_FQYT01000003.1"/>
</dbReference>
<organism evidence="2 3">
    <name type="scientific">Parasporobacterium paucivorans DSM 15970</name>
    <dbReference type="NCBI Taxonomy" id="1122934"/>
    <lineage>
        <taxon>Bacteria</taxon>
        <taxon>Bacillati</taxon>
        <taxon>Bacillota</taxon>
        <taxon>Clostridia</taxon>
        <taxon>Lachnospirales</taxon>
        <taxon>Lachnospiraceae</taxon>
        <taxon>Parasporobacterium</taxon>
    </lineage>
</organism>
<feature type="domain" description="DUF551" evidence="1">
    <location>
        <begin position="3"/>
        <end position="108"/>
    </location>
</feature>
<keyword evidence="3" id="KW-1185">Reference proteome</keyword>
<dbReference type="Pfam" id="PF04448">
    <property type="entry name" value="DUF551"/>
    <property type="match status" value="1"/>
</dbReference>
<name>A0A1M6B6T3_9FIRM</name>
<accession>A0A1M6B6T3</accession>
<evidence type="ECO:0000313" key="2">
    <source>
        <dbReference type="EMBL" id="SHI44426.1"/>
    </source>
</evidence>
<evidence type="ECO:0000259" key="1">
    <source>
        <dbReference type="Pfam" id="PF04448"/>
    </source>
</evidence>